<dbReference type="AlphaFoldDB" id="C7M3U6"/>
<evidence type="ECO:0000256" key="1">
    <source>
        <dbReference type="SAM" id="Phobius"/>
    </source>
</evidence>
<proteinExistence type="predicted"/>
<dbReference type="KEGG" id="coc:Coch_0976"/>
<gene>
    <name evidence="2" type="ordered locus">Coch_0976</name>
</gene>
<dbReference type="STRING" id="521097.Coch_0976"/>
<dbReference type="HOGENOM" id="CLU_068050_4_1_10"/>
<evidence type="ECO:0000313" key="2">
    <source>
        <dbReference type="EMBL" id="ACU92531.1"/>
    </source>
</evidence>
<dbReference type="PANTHER" id="PTHR31876:SF26">
    <property type="entry name" value="PROTEIN LIKE COV 2"/>
    <property type="match status" value="1"/>
</dbReference>
<evidence type="ECO:0000313" key="3">
    <source>
        <dbReference type="Proteomes" id="UP000006650"/>
    </source>
</evidence>
<dbReference type="RefSeq" id="WP_015782197.1">
    <property type="nucleotide sequence ID" value="NC_013162.1"/>
</dbReference>
<accession>C7M3U6</accession>
<dbReference type="eggNOG" id="COG2928">
    <property type="taxonomic scope" value="Bacteria"/>
</dbReference>
<protein>
    <recommendedName>
        <fullName evidence="4">DUF502 domain-containing protein</fullName>
    </recommendedName>
</protein>
<keyword evidence="1" id="KW-0812">Transmembrane</keyword>
<feature type="transmembrane region" description="Helical" evidence="1">
    <location>
        <begin position="51"/>
        <end position="72"/>
    </location>
</feature>
<keyword evidence="3" id="KW-1185">Reference proteome</keyword>
<dbReference type="PANTHER" id="PTHR31876">
    <property type="entry name" value="COV-LIKE PROTEIN 1"/>
    <property type="match status" value="1"/>
</dbReference>
<reference evidence="2 3" key="1">
    <citation type="journal article" date="2009" name="Stand. Genomic Sci.">
        <title>Complete genome sequence of Capnocytophaga ochracea type strain (VPI 2845).</title>
        <authorList>
            <person name="Mavrommatis K."/>
            <person name="Gronow S."/>
            <person name="Saunders E."/>
            <person name="Land M."/>
            <person name="Lapidus A."/>
            <person name="Copeland A."/>
            <person name="Glavina Del Rio T."/>
            <person name="Nolan M."/>
            <person name="Lucas S."/>
            <person name="Chen F."/>
            <person name="Tice H."/>
            <person name="Cheng J.F."/>
            <person name="Bruce D."/>
            <person name="Goodwin L."/>
            <person name="Pitluck S."/>
            <person name="Pati A."/>
            <person name="Ivanova N."/>
            <person name="Chen A."/>
            <person name="Palaniappan K."/>
            <person name="Chain P."/>
            <person name="Hauser L."/>
            <person name="Chang Y.J."/>
            <person name="Jeffries C.D."/>
            <person name="Brettin T."/>
            <person name="Detter J.C."/>
            <person name="Han C."/>
            <person name="Bristow J."/>
            <person name="Goker M."/>
            <person name="Rohde M."/>
            <person name="Eisen J.A."/>
            <person name="Markowitz V."/>
            <person name="Kyrpides N.C."/>
            <person name="Klenk H.P."/>
            <person name="Hugenholtz P."/>
        </authorList>
    </citation>
    <scope>NUCLEOTIDE SEQUENCE [LARGE SCALE GENOMIC DNA]</scope>
    <source>
        <strain evidence="3">ATCC 27872 / DSM 7271 / JCM 12966 / VPI 2845</strain>
    </source>
</reference>
<dbReference type="EMBL" id="CP001632">
    <property type="protein sequence ID" value="ACU92531.1"/>
    <property type="molecule type" value="Genomic_DNA"/>
</dbReference>
<sequence length="206" mass="22618">MSKNYFSTFIKYFFQGILIIGPLSATIWIIWSIFKSVDNLVPDISKAYPGLVFALVLLGTAIIGFIGSRLILGKLFVGLLDYLVAHIPGVKIIYSSIKDILASFVGDKRKLTNPVWVKVNETPEIWRIGFLTQPSMDFAELSEMVSVYLPHSYAISGWVIVTSKDNIKPAEGFSSQKAMEFALSGGILSNTSNANNANNASNTSNK</sequence>
<dbReference type="Proteomes" id="UP000006650">
    <property type="component" value="Chromosome"/>
</dbReference>
<organism evidence="2 3">
    <name type="scientific">Capnocytophaga ochracea (strain ATCC 27872 / DSM 7271 / CCUG 9716 / JCM 12966 / NCTC 12371 / SS31 / VPI 2845)</name>
    <name type="common">Bacteroides ochraceus</name>
    <dbReference type="NCBI Taxonomy" id="521097"/>
    <lineage>
        <taxon>Bacteria</taxon>
        <taxon>Pseudomonadati</taxon>
        <taxon>Bacteroidota</taxon>
        <taxon>Flavobacteriia</taxon>
        <taxon>Flavobacteriales</taxon>
        <taxon>Flavobacteriaceae</taxon>
        <taxon>Capnocytophaga</taxon>
    </lineage>
</organism>
<name>C7M3U6_CAPOD</name>
<dbReference type="GeneID" id="29675900"/>
<keyword evidence="1" id="KW-0472">Membrane</keyword>
<dbReference type="Pfam" id="PF04367">
    <property type="entry name" value="DUF502"/>
    <property type="match status" value="1"/>
</dbReference>
<keyword evidence="1" id="KW-1133">Transmembrane helix</keyword>
<feature type="transmembrane region" description="Helical" evidence="1">
    <location>
        <begin position="12"/>
        <end position="31"/>
    </location>
</feature>
<dbReference type="InterPro" id="IPR007462">
    <property type="entry name" value="COV1-like"/>
</dbReference>
<evidence type="ECO:0008006" key="4">
    <source>
        <dbReference type="Google" id="ProtNLM"/>
    </source>
</evidence>